<feature type="chain" id="PRO_5012426547" evidence="1">
    <location>
        <begin position="22"/>
        <end position="137"/>
    </location>
</feature>
<keyword evidence="1" id="KW-0732">Signal</keyword>
<dbReference type="OrthoDB" id="7603606at2759"/>
<dbReference type="Proteomes" id="UP000242457">
    <property type="component" value="Unassembled WGS sequence"/>
</dbReference>
<evidence type="ECO:0000256" key="1">
    <source>
        <dbReference type="SAM" id="SignalP"/>
    </source>
</evidence>
<evidence type="ECO:0000313" key="3">
    <source>
        <dbReference type="Proteomes" id="UP000242457"/>
    </source>
</evidence>
<dbReference type="EMBL" id="KZ288193">
    <property type="protein sequence ID" value="PBC34155.1"/>
    <property type="molecule type" value="Genomic_DNA"/>
</dbReference>
<reference evidence="2 3" key="1">
    <citation type="submission" date="2014-07" db="EMBL/GenBank/DDBJ databases">
        <title>Genomic and transcriptomic analysis on Apis cerana provide comprehensive insights into honey bee biology.</title>
        <authorList>
            <person name="Diao Q."/>
            <person name="Sun L."/>
            <person name="Zheng H."/>
            <person name="Zheng H."/>
            <person name="Xu S."/>
            <person name="Wang S."/>
            <person name="Zeng Z."/>
            <person name="Hu F."/>
            <person name="Su S."/>
            <person name="Wu J."/>
        </authorList>
    </citation>
    <scope>NUCLEOTIDE SEQUENCE [LARGE SCALE GENOMIC DNA]</scope>
    <source>
        <tissue evidence="2">Pupae without intestine</tissue>
    </source>
</reference>
<protein>
    <submittedName>
        <fullName evidence="2">Uncharacterized protein</fullName>
    </submittedName>
</protein>
<gene>
    <name evidence="2" type="ORF">APICC_09014</name>
</gene>
<evidence type="ECO:0000313" key="2">
    <source>
        <dbReference type="EMBL" id="PBC34155.1"/>
    </source>
</evidence>
<sequence length="137" mass="14549">MTTRILSLLVLCTIICQICLAKPAQVLQSQESLSPVKEATSEVVDNKRDQRSPQFGFLNEGFSNPILSRPGYPEPIVYPAQGSASESFAESSAESISTNGGLSIEESQANAQSASFNFGPYSASFNVAESSSGSQSF</sequence>
<name>A0A2A3EQW2_APICC</name>
<accession>A0A2A3EQW2</accession>
<dbReference type="AlphaFoldDB" id="A0A2A3EQW2"/>
<proteinExistence type="predicted"/>
<organism evidence="2 3">
    <name type="scientific">Apis cerana cerana</name>
    <name type="common">Oriental honeybee</name>
    <dbReference type="NCBI Taxonomy" id="94128"/>
    <lineage>
        <taxon>Eukaryota</taxon>
        <taxon>Metazoa</taxon>
        <taxon>Ecdysozoa</taxon>
        <taxon>Arthropoda</taxon>
        <taxon>Hexapoda</taxon>
        <taxon>Insecta</taxon>
        <taxon>Pterygota</taxon>
        <taxon>Neoptera</taxon>
        <taxon>Endopterygota</taxon>
        <taxon>Hymenoptera</taxon>
        <taxon>Apocrita</taxon>
        <taxon>Aculeata</taxon>
        <taxon>Apoidea</taxon>
        <taxon>Anthophila</taxon>
        <taxon>Apidae</taxon>
        <taxon>Apis</taxon>
    </lineage>
</organism>
<keyword evidence="3" id="KW-1185">Reference proteome</keyword>
<feature type="signal peptide" evidence="1">
    <location>
        <begin position="1"/>
        <end position="21"/>
    </location>
</feature>